<reference evidence="5" key="1">
    <citation type="journal article" date="2019" name="Int. J. Syst. Evol. Microbiol.">
        <title>The Global Catalogue of Microorganisms (GCM) 10K type strain sequencing project: providing services to taxonomists for standard genome sequencing and annotation.</title>
        <authorList>
            <consortium name="The Broad Institute Genomics Platform"/>
            <consortium name="The Broad Institute Genome Sequencing Center for Infectious Disease"/>
            <person name="Wu L."/>
            <person name="Ma J."/>
        </authorList>
    </citation>
    <scope>NUCLEOTIDE SEQUENCE [LARGE SCALE GENOMIC DNA]</scope>
    <source>
        <strain evidence="5">KCTC 32255</strain>
    </source>
</reference>
<comment type="caution">
    <text evidence="4">The sequence shown here is derived from an EMBL/GenBank/DDBJ whole genome shotgun (WGS) entry which is preliminary data.</text>
</comment>
<evidence type="ECO:0000256" key="2">
    <source>
        <dbReference type="ARBA" id="ARBA00022729"/>
    </source>
</evidence>
<dbReference type="RefSeq" id="WP_390221146.1">
    <property type="nucleotide sequence ID" value="NZ_JBHSXX010000001.1"/>
</dbReference>
<feature type="domain" description="Leucine-binding protein" evidence="3">
    <location>
        <begin position="14"/>
        <end position="219"/>
    </location>
</feature>
<proteinExistence type="inferred from homology"/>
<dbReference type="InterPro" id="IPR028082">
    <property type="entry name" value="Peripla_BP_I"/>
</dbReference>
<organism evidence="4 5">
    <name type="scientific">Haloechinothrix salitolerans</name>
    <dbReference type="NCBI Taxonomy" id="926830"/>
    <lineage>
        <taxon>Bacteria</taxon>
        <taxon>Bacillati</taxon>
        <taxon>Actinomycetota</taxon>
        <taxon>Actinomycetes</taxon>
        <taxon>Pseudonocardiales</taxon>
        <taxon>Pseudonocardiaceae</taxon>
        <taxon>Haloechinothrix</taxon>
    </lineage>
</organism>
<sequence length="384" mass="41683">MASAGFEFGLGDQKAQAEAVISDINSRGGVLGKKITPVYYDLSTGRAAQDPNGTQQEACTAWTEDRPVFAVVDVIPHLSRPLAASCLAKHKTPLIAMSPIVLRPRPVYARLAPYLYAPTQPAVERLVPKWMQRLKASGYFEGWDSSLGQPSSRPMGRVGIIVVREQWGSEVGDIVKNELSRYGLEGVIGEFSGSVTQYSAQAAQTVPRFRESGVSHVIDMSGQIGYFTQAAESQHYRPRYGLSSANRPYAGDNANQMRGSLAVGWLPAYDVSTADDPGTISEAQTRCRNIMRRAGQNTSDRGAFSSMLDTCDGFSFLVRAVRHGSLSASGLKSGAFSMGRMESAATFRIDLRGSSFDGAASLRDNSYRTSCNCWRYSSSKSFGF</sequence>
<keyword evidence="5" id="KW-1185">Reference proteome</keyword>
<dbReference type="Gene3D" id="3.40.50.2300">
    <property type="match status" value="2"/>
</dbReference>
<protein>
    <submittedName>
        <fullName evidence="4">ABC transporter substrate-binding protein</fullName>
    </submittedName>
</protein>
<dbReference type="Proteomes" id="UP001596337">
    <property type="component" value="Unassembled WGS sequence"/>
</dbReference>
<dbReference type="InterPro" id="IPR028081">
    <property type="entry name" value="Leu-bd"/>
</dbReference>
<gene>
    <name evidence="4" type="ORF">ACFQGD_12800</name>
</gene>
<dbReference type="SUPFAM" id="SSF53822">
    <property type="entry name" value="Periplasmic binding protein-like I"/>
    <property type="match status" value="1"/>
</dbReference>
<evidence type="ECO:0000313" key="4">
    <source>
        <dbReference type="EMBL" id="MFC6868022.1"/>
    </source>
</evidence>
<evidence type="ECO:0000259" key="3">
    <source>
        <dbReference type="Pfam" id="PF13458"/>
    </source>
</evidence>
<comment type="similarity">
    <text evidence="1">Belongs to the leucine-binding protein family.</text>
</comment>
<keyword evidence="2" id="KW-0732">Signal</keyword>
<evidence type="ECO:0000313" key="5">
    <source>
        <dbReference type="Proteomes" id="UP001596337"/>
    </source>
</evidence>
<name>A0ABW2C0E4_9PSEU</name>
<accession>A0ABW2C0E4</accession>
<dbReference type="EMBL" id="JBHSXX010000001">
    <property type="protein sequence ID" value="MFC6868022.1"/>
    <property type="molecule type" value="Genomic_DNA"/>
</dbReference>
<evidence type="ECO:0000256" key="1">
    <source>
        <dbReference type="ARBA" id="ARBA00010062"/>
    </source>
</evidence>
<dbReference type="Pfam" id="PF13458">
    <property type="entry name" value="Peripla_BP_6"/>
    <property type="match status" value="1"/>
</dbReference>